<evidence type="ECO:0000259" key="4">
    <source>
        <dbReference type="Pfam" id="PF08545"/>
    </source>
</evidence>
<dbReference type="EMBL" id="NOXU01000015">
    <property type="protein sequence ID" value="OYQ37377.1"/>
    <property type="molecule type" value="Genomic_DNA"/>
</dbReference>
<comment type="caution">
    <text evidence="5">The sequence shown here is derived from an EMBL/GenBank/DDBJ whole genome shotgun (WGS) entry which is preliminary data.</text>
</comment>
<dbReference type="PANTHER" id="PTHR34069:SF2">
    <property type="entry name" value="BETA-KETOACYL-[ACYL-CARRIER-PROTEIN] SYNTHASE III"/>
    <property type="match status" value="1"/>
</dbReference>
<dbReference type="InterPro" id="IPR013747">
    <property type="entry name" value="ACP_syn_III_C"/>
</dbReference>
<evidence type="ECO:0000256" key="2">
    <source>
        <dbReference type="ARBA" id="ARBA00023315"/>
    </source>
</evidence>
<dbReference type="Pfam" id="PF08545">
    <property type="entry name" value="ACP_syn_III"/>
    <property type="match status" value="1"/>
</dbReference>
<dbReference type="GO" id="GO:0006633">
    <property type="term" value="P:fatty acid biosynthetic process"/>
    <property type="evidence" value="ECO:0007669"/>
    <property type="project" value="InterPro"/>
</dbReference>
<dbReference type="CDD" id="cd00830">
    <property type="entry name" value="KAS_III"/>
    <property type="match status" value="1"/>
</dbReference>
<dbReference type="GO" id="GO:0004315">
    <property type="term" value="F:3-oxoacyl-[acyl-carrier-protein] synthase activity"/>
    <property type="evidence" value="ECO:0007669"/>
    <property type="project" value="InterPro"/>
</dbReference>
<evidence type="ECO:0000259" key="3">
    <source>
        <dbReference type="Pfam" id="PF08541"/>
    </source>
</evidence>
<keyword evidence="1" id="KW-0808">Transferase</keyword>
<reference evidence="5 6" key="1">
    <citation type="submission" date="2017-07" db="EMBL/GenBank/DDBJ databases">
        <title>Niveispirillum cyanobacteriorum sp. nov., isolated from cyanobacterial aggregates in a eutrophic lake.</title>
        <authorList>
            <person name="Cai H."/>
        </authorList>
    </citation>
    <scope>NUCLEOTIDE SEQUENCE [LARGE SCALE GENOMIC DNA]</scope>
    <source>
        <strain evidence="6">TH1-14</strain>
    </source>
</reference>
<feature type="domain" description="Beta-ketoacyl-[acyl-carrier-protein] synthase III C-terminal" evidence="3">
    <location>
        <begin position="235"/>
        <end position="322"/>
    </location>
</feature>
<sequence length="345" mass="35633">MAQARINGIALRGIVSALPSRVEDVADLATRFGADQAERIAAATGIRRRHIAADGQCMSDLAVPAARHLLDGLGWAGDNVDLLICVTQTPDHPLPATACLLQQRLGLSKQCASFDVGLGCSGYVYGLWLAASLLAGMGRGRALLIAGDTTSVTLDRADRSVAPLFGDAATATALEWNPGGGLLTVDVGTDGTGGPYLIQPGGGARQPDGPLLFMDGTQVFAFTLREVPKAISATLAAAACAMSDIDHVVLHQANEMMLKRLGAKIGAHTDQLVLAMADRGNTSSATIPLAMTDALSASLTSGRRRLLLCGFGVGWSWGTAIWDTGPALISQTLLVDPDGSAIPAD</sequence>
<dbReference type="RefSeq" id="WP_094452984.1">
    <property type="nucleotide sequence ID" value="NZ_NOXU01000015.1"/>
</dbReference>
<protein>
    <submittedName>
        <fullName evidence="5">3-oxoacyl-ACP synthase</fullName>
    </submittedName>
</protein>
<dbReference type="GO" id="GO:0044550">
    <property type="term" value="P:secondary metabolite biosynthetic process"/>
    <property type="evidence" value="ECO:0007669"/>
    <property type="project" value="TreeGrafter"/>
</dbReference>
<keyword evidence="2" id="KW-0012">Acyltransferase</keyword>
<feature type="domain" description="Beta-ketoacyl-[acyl-carrier-protein] synthase III N-terminal" evidence="4">
    <location>
        <begin position="114"/>
        <end position="191"/>
    </location>
</feature>
<gene>
    <name evidence="5" type="ORF">CHU95_01400</name>
</gene>
<dbReference type="SUPFAM" id="SSF53901">
    <property type="entry name" value="Thiolase-like"/>
    <property type="match status" value="1"/>
</dbReference>
<dbReference type="InterPro" id="IPR016039">
    <property type="entry name" value="Thiolase-like"/>
</dbReference>
<dbReference type="AlphaFoldDB" id="A0A255Z751"/>
<evidence type="ECO:0000313" key="5">
    <source>
        <dbReference type="EMBL" id="OYQ37377.1"/>
    </source>
</evidence>
<dbReference type="InterPro" id="IPR013751">
    <property type="entry name" value="ACP_syn_III_N"/>
</dbReference>
<evidence type="ECO:0000256" key="1">
    <source>
        <dbReference type="ARBA" id="ARBA00022679"/>
    </source>
</evidence>
<dbReference type="Gene3D" id="3.40.47.10">
    <property type="match status" value="1"/>
</dbReference>
<dbReference type="Pfam" id="PF08541">
    <property type="entry name" value="ACP_syn_III_C"/>
    <property type="match status" value="1"/>
</dbReference>
<dbReference type="OrthoDB" id="9815506at2"/>
<accession>A0A255Z751</accession>
<dbReference type="NCBIfam" id="NF006829">
    <property type="entry name" value="PRK09352.1"/>
    <property type="match status" value="1"/>
</dbReference>
<organism evidence="5 6">
    <name type="scientific">Niveispirillum lacus</name>
    <dbReference type="NCBI Taxonomy" id="1981099"/>
    <lineage>
        <taxon>Bacteria</taxon>
        <taxon>Pseudomonadati</taxon>
        <taxon>Pseudomonadota</taxon>
        <taxon>Alphaproteobacteria</taxon>
        <taxon>Rhodospirillales</taxon>
        <taxon>Azospirillaceae</taxon>
        <taxon>Niveispirillum</taxon>
    </lineage>
</organism>
<keyword evidence="6" id="KW-1185">Reference proteome</keyword>
<dbReference type="PANTHER" id="PTHR34069">
    <property type="entry name" value="3-OXOACYL-[ACYL-CARRIER-PROTEIN] SYNTHASE 3"/>
    <property type="match status" value="1"/>
</dbReference>
<name>A0A255Z751_9PROT</name>
<evidence type="ECO:0000313" key="6">
    <source>
        <dbReference type="Proteomes" id="UP000216998"/>
    </source>
</evidence>
<proteinExistence type="predicted"/>
<dbReference type="Proteomes" id="UP000216998">
    <property type="component" value="Unassembled WGS sequence"/>
</dbReference>